<evidence type="ECO:0000313" key="1">
    <source>
        <dbReference type="EMBL" id="RAH47995.1"/>
    </source>
</evidence>
<organism evidence="1 2">
    <name type="scientific">Aspergillus brunneoviolaceus CBS 621.78</name>
    <dbReference type="NCBI Taxonomy" id="1450534"/>
    <lineage>
        <taxon>Eukaryota</taxon>
        <taxon>Fungi</taxon>
        <taxon>Dikarya</taxon>
        <taxon>Ascomycota</taxon>
        <taxon>Pezizomycotina</taxon>
        <taxon>Eurotiomycetes</taxon>
        <taxon>Eurotiomycetidae</taxon>
        <taxon>Eurotiales</taxon>
        <taxon>Aspergillaceae</taxon>
        <taxon>Aspergillus</taxon>
        <taxon>Aspergillus subgen. Circumdati</taxon>
    </lineage>
</organism>
<proteinExistence type="predicted"/>
<dbReference type="Proteomes" id="UP000249057">
    <property type="component" value="Unassembled WGS sequence"/>
</dbReference>
<accession>A0ACD1GFQ5</accession>
<protein>
    <submittedName>
        <fullName evidence="1">Uncharacterized protein</fullName>
    </submittedName>
</protein>
<dbReference type="EMBL" id="KZ825326">
    <property type="protein sequence ID" value="RAH47995.1"/>
    <property type="molecule type" value="Genomic_DNA"/>
</dbReference>
<reference evidence="1" key="1">
    <citation type="submission" date="2018-02" db="EMBL/GenBank/DDBJ databases">
        <title>The genomes of Aspergillus section Nigri reveals drivers in fungal speciation.</title>
        <authorList>
            <consortium name="DOE Joint Genome Institute"/>
            <person name="Vesth T.C."/>
            <person name="Nybo J."/>
            <person name="Theobald S."/>
            <person name="Brandl J."/>
            <person name="Frisvad J.C."/>
            <person name="Nielsen K.F."/>
            <person name="Lyhne E.K."/>
            <person name="Kogle M.E."/>
            <person name="Kuo A."/>
            <person name="Riley R."/>
            <person name="Clum A."/>
            <person name="Nolan M."/>
            <person name="Lipzen A."/>
            <person name="Salamov A."/>
            <person name="Henrissat B."/>
            <person name="Wiebenga A."/>
            <person name="De vries R.P."/>
            <person name="Grigoriev I.V."/>
            <person name="Mortensen U.H."/>
            <person name="Andersen M.R."/>
            <person name="Baker S.E."/>
        </authorList>
    </citation>
    <scope>NUCLEOTIDE SEQUENCE</scope>
    <source>
        <strain evidence="1">CBS 621.78</strain>
    </source>
</reference>
<keyword evidence="2" id="KW-1185">Reference proteome</keyword>
<gene>
    <name evidence="1" type="ORF">BO95DRAFT_63690</name>
</gene>
<evidence type="ECO:0000313" key="2">
    <source>
        <dbReference type="Proteomes" id="UP000249057"/>
    </source>
</evidence>
<name>A0ACD1GFQ5_9EURO</name>
<sequence>MDRKQRGCHTLPSWPPQPDLVVLYSYQILPYHENTNALTTSSQILPLQFPPTDSPNPIPAVIRYIMDTHNIQQAKQRDGNKWISPSQVLRTTSAEPSTCPQPSSVHPPPPIPIQLATSILTSIPSAISIHPVIYFSQFARPHIGWHPLPKSNQSEKTKIKNNAPCIIPVLKKKSL</sequence>